<protein>
    <submittedName>
        <fullName evidence="1">Uncharacterized protein</fullName>
    </submittedName>
</protein>
<dbReference type="Proteomes" id="UP001283361">
    <property type="component" value="Unassembled WGS sequence"/>
</dbReference>
<gene>
    <name evidence="1" type="ORF">RRG08_056270</name>
</gene>
<dbReference type="EMBL" id="JAWDGP010001077">
    <property type="protein sequence ID" value="KAK3795207.1"/>
    <property type="molecule type" value="Genomic_DNA"/>
</dbReference>
<evidence type="ECO:0000313" key="1">
    <source>
        <dbReference type="EMBL" id="KAK3795207.1"/>
    </source>
</evidence>
<proteinExistence type="predicted"/>
<accession>A0AAE1AYG9</accession>
<evidence type="ECO:0000313" key="2">
    <source>
        <dbReference type="Proteomes" id="UP001283361"/>
    </source>
</evidence>
<comment type="caution">
    <text evidence="1">The sequence shown here is derived from an EMBL/GenBank/DDBJ whole genome shotgun (WGS) entry which is preliminary data.</text>
</comment>
<name>A0AAE1AYG9_9GAST</name>
<reference evidence="1" key="1">
    <citation type="journal article" date="2023" name="G3 (Bethesda)">
        <title>A reference genome for the long-term kleptoplast-retaining sea slug Elysia crispata morphotype clarki.</title>
        <authorList>
            <person name="Eastman K.E."/>
            <person name="Pendleton A.L."/>
            <person name="Shaikh M.A."/>
            <person name="Suttiyut T."/>
            <person name="Ogas R."/>
            <person name="Tomko P."/>
            <person name="Gavelis G."/>
            <person name="Widhalm J.R."/>
            <person name="Wisecaver J.H."/>
        </authorList>
    </citation>
    <scope>NUCLEOTIDE SEQUENCE</scope>
    <source>
        <strain evidence="1">ECLA1</strain>
    </source>
</reference>
<sequence length="77" mass="8616">MIVDNSFEVQKFAKDWNFKITMSSMNYAQPIGQSERCDGSTTKTQIKNITSSGYGDNSQAHMLITTTDICSTFAKHN</sequence>
<organism evidence="1 2">
    <name type="scientific">Elysia crispata</name>
    <name type="common">lettuce slug</name>
    <dbReference type="NCBI Taxonomy" id="231223"/>
    <lineage>
        <taxon>Eukaryota</taxon>
        <taxon>Metazoa</taxon>
        <taxon>Spiralia</taxon>
        <taxon>Lophotrochozoa</taxon>
        <taxon>Mollusca</taxon>
        <taxon>Gastropoda</taxon>
        <taxon>Heterobranchia</taxon>
        <taxon>Euthyneura</taxon>
        <taxon>Panpulmonata</taxon>
        <taxon>Sacoglossa</taxon>
        <taxon>Placobranchoidea</taxon>
        <taxon>Plakobranchidae</taxon>
        <taxon>Elysia</taxon>
    </lineage>
</organism>
<keyword evidence="2" id="KW-1185">Reference proteome</keyword>
<dbReference type="AlphaFoldDB" id="A0AAE1AYG9"/>